<evidence type="ECO:0000256" key="7">
    <source>
        <dbReference type="ARBA" id="ARBA00033367"/>
    </source>
</evidence>
<comment type="function">
    <text evidence="9">Enables the bacterium to metabolize sucrose as a sole carbon source.</text>
</comment>
<dbReference type="RefSeq" id="WP_224141555.1">
    <property type="nucleotide sequence ID" value="NZ_JAIQUM010000086.1"/>
</dbReference>
<dbReference type="Pfam" id="PF00251">
    <property type="entry name" value="Glyco_hydro_32N"/>
    <property type="match status" value="1"/>
</dbReference>
<keyword evidence="13" id="KW-1185">Reference proteome</keyword>
<evidence type="ECO:0000256" key="9">
    <source>
        <dbReference type="RuleBase" id="RU365015"/>
    </source>
</evidence>
<comment type="caution">
    <text evidence="12">The sequence shown here is derived from an EMBL/GenBank/DDBJ whole genome shotgun (WGS) entry which is preliminary data.</text>
</comment>
<sequence>MTNHQTRLEQAQKAVQKASEKVQNTPYRLGYHIMAPAHWINDPNGLIQWAGEYHVFYQHHPYSPKGGPIHWGHVKSKDLVFWEHMPIALAPGEDYDRSGCFSGSAVDNNGKLTLIYTGHVNLDVEKDEFVEYQCLAESSDGVHFKKHPSNPIISEPPKDGSPHFRDPKVWKRNDKWYMVLGNQVNNLGNVVLYESKDLIDWEYQGVIAKSTGKMGYMFECPDFFELNGKHILLFSPQGMELEGDLYQSLYQNGYYVGGFNYETKEFNHGDFVELDKGFDFYAGQTFLDDKGRRIVIGWMSMWESVMPEQEHGWAGAMTIPRELKLNENNHLVMMPVEELKILRGEHLTLSATVISENIRLDHIKGECLEIVTEYSLKGCTAQKFGINIRCSEDCTEKTMIYYDTHSGKVTVDRNQSGKGEGGIRRSEIHGQDHESIKLHLFIDRSSLELFVNGGETVITSRIYPNPSSVYVELFAEEGEVQLLNLDSWKLADIWK</sequence>
<dbReference type="InterPro" id="IPR051214">
    <property type="entry name" value="GH32_Enzymes"/>
</dbReference>
<keyword evidence="9" id="KW-0119">Carbohydrate metabolism</keyword>
<dbReference type="GO" id="GO:0004564">
    <property type="term" value="F:beta-fructofuranosidase activity"/>
    <property type="evidence" value="ECO:0007669"/>
    <property type="project" value="UniProtKB-EC"/>
</dbReference>
<dbReference type="PANTHER" id="PTHR43101:SF1">
    <property type="entry name" value="BETA-FRUCTOSIDASE"/>
    <property type="match status" value="1"/>
</dbReference>
<dbReference type="EC" id="3.2.1.26" evidence="3 8"/>
<feature type="domain" description="Glycosyl hydrolase family 32 N-terminal" evidence="10">
    <location>
        <begin position="32"/>
        <end position="335"/>
    </location>
</feature>
<keyword evidence="9" id="KW-0963">Cytoplasm</keyword>
<dbReference type="SMART" id="SM00640">
    <property type="entry name" value="Glyco_32"/>
    <property type="match status" value="1"/>
</dbReference>
<accession>A0ABS7UY13</accession>
<evidence type="ECO:0000256" key="6">
    <source>
        <dbReference type="ARBA" id="ARBA00023295"/>
    </source>
</evidence>
<evidence type="ECO:0000259" key="11">
    <source>
        <dbReference type="Pfam" id="PF08244"/>
    </source>
</evidence>
<comment type="catalytic activity">
    <reaction evidence="8">
        <text>Hydrolysis of terminal non-reducing beta-D-fructofuranoside residues in beta-D-fructofuranosides.</text>
        <dbReference type="EC" id="3.2.1.26"/>
    </reaction>
</comment>
<feature type="domain" description="Glycosyl hydrolase family 32 C-terminal" evidence="11">
    <location>
        <begin position="355"/>
        <end position="488"/>
    </location>
</feature>
<dbReference type="InterPro" id="IPR023296">
    <property type="entry name" value="Glyco_hydro_beta-prop_sf"/>
</dbReference>
<keyword evidence="6 8" id="KW-0326">Glycosidase</keyword>
<dbReference type="NCBIfam" id="TIGR01322">
    <property type="entry name" value="scrB_fam"/>
    <property type="match status" value="1"/>
</dbReference>
<proteinExistence type="inferred from homology"/>
<evidence type="ECO:0000259" key="10">
    <source>
        <dbReference type="Pfam" id="PF00251"/>
    </source>
</evidence>
<evidence type="ECO:0000256" key="8">
    <source>
        <dbReference type="RuleBase" id="RU362110"/>
    </source>
</evidence>
<dbReference type="Proteomes" id="UP001165287">
    <property type="component" value="Unassembled WGS sequence"/>
</dbReference>
<keyword evidence="5 8" id="KW-0378">Hydrolase</keyword>
<organism evidence="12 13">
    <name type="scientific">Metabacillus rhizolycopersici</name>
    <dbReference type="NCBI Taxonomy" id="2875709"/>
    <lineage>
        <taxon>Bacteria</taxon>
        <taxon>Bacillati</taxon>
        <taxon>Bacillota</taxon>
        <taxon>Bacilli</taxon>
        <taxon>Bacillales</taxon>
        <taxon>Bacillaceae</taxon>
        <taxon>Metabacillus</taxon>
    </lineage>
</organism>
<dbReference type="PANTHER" id="PTHR43101">
    <property type="entry name" value="BETA-FRUCTOSIDASE"/>
    <property type="match status" value="1"/>
</dbReference>
<evidence type="ECO:0000256" key="1">
    <source>
        <dbReference type="ARBA" id="ARBA00004914"/>
    </source>
</evidence>
<evidence type="ECO:0000313" key="12">
    <source>
        <dbReference type="EMBL" id="MBZ5753124.1"/>
    </source>
</evidence>
<evidence type="ECO:0000256" key="2">
    <source>
        <dbReference type="ARBA" id="ARBA00009902"/>
    </source>
</evidence>
<comment type="similarity">
    <text evidence="2 8">Belongs to the glycosyl hydrolase 32 family.</text>
</comment>
<dbReference type="SUPFAM" id="SSF49899">
    <property type="entry name" value="Concanavalin A-like lectins/glucanases"/>
    <property type="match status" value="1"/>
</dbReference>
<dbReference type="InterPro" id="IPR001362">
    <property type="entry name" value="Glyco_hydro_32"/>
</dbReference>
<dbReference type="InterPro" id="IPR006232">
    <property type="entry name" value="Suc6P_hydrolase"/>
</dbReference>
<name>A0ABS7UY13_9BACI</name>
<comment type="pathway">
    <text evidence="1 9">Glycan biosynthesis; sucrose metabolism.</text>
</comment>
<dbReference type="EMBL" id="JAIQUM010000086">
    <property type="protein sequence ID" value="MBZ5753124.1"/>
    <property type="molecule type" value="Genomic_DNA"/>
</dbReference>
<gene>
    <name evidence="12" type="ORF">K9V48_23580</name>
</gene>
<dbReference type="InterPro" id="IPR013189">
    <property type="entry name" value="Glyco_hydro_32_C"/>
</dbReference>
<dbReference type="Gene3D" id="2.115.10.20">
    <property type="entry name" value="Glycosyl hydrolase domain, family 43"/>
    <property type="match status" value="1"/>
</dbReference>
<comment type="subcellular location">
    <subcellularLocation>
        <location evidence="9">Cytoplasm</location>
    </subcellularLocation>
</comment>
<dbReference type="Pfam" id="PF08244">
    <property type="entry name" value="Glyco_hydro_32C"/>
    <property type="match status" value="1"/>
</dbReference>
<dbReference type="InterPro" id="IPR013320">
    <property type="entry name" value="ConA-like_dom_sf"/>
</dbReference>
<evidence type="ECO:0000256" key="5">
    <source>
        <dbReference type="ARBA" id="ARBA00022801"/>
    </source>
</evidence>
<dbReference type="CDD" id="cd08996">
    <property type="entry name" value="GH32_FFase"/>
    <property type="match status" value="1"/>
</dbReference>
<dbReference type="SUPFAM" id="SSF75005">
    <property type="entry name" value="Arabinanase/levansucrase/invertase"/>
    <property type="match status" value="1"/>
</dbReference>
<evidence type="ECO:0000256" key="4">
    <source>
        <dbReference type="ARBA" id="ARBA00019623"/>
    </source>
</evidence>
<dbReference type="Gene3D" id="2.60.120.560">
    <property type="entry name" value="Exo-inulinase, domain 1"/>
    <property type="match status" value="1"/>
</dbReference>
<reference evidence="12" key="1">
    <citation type="submission" date="2024-05" db="EMBL/GenBank/DDBJ databases">
        <title>Metabacillus sp. nov., isolated from the rhizosphere soil of tomato plants.</title>
        <authorList>
            <person name="Ma R."/>
        </authorList>
    </citation>
    <scope>NUCLEOTIDE SEQUENCE</scope>
    <source>
        <strain evidence="12">DBTR6</strain>
    </source>
</reference>
<dbReference type="InterPro" id="IPR013148">
    <property type="entry name" value="Glyco_hydro_32_N"/>
</dbReference>
<evidence type="ECO:0000256" key="3">
    <source>
        <dbReference type="ARBA" id="ARBA00012758"/>
    </source>
</evidence>
<evidence type="ECO:0000313" key="13">
    <source>
        <dbReference type="Proteomes" id="UP001165287"/>
    </source>
</evidence>
<protein>
    <recommendedName>
        <fullName evidence="4 8">Sucrose-6-phosphate hydrolase</fullName>
        <ecNumber evidence="3 8">3.2.1.26</ecNumber>
    </recommendedName>
    <alternativeName>
        <fullName evidence="7 9">Invertase</fullName>
    </alternativeName>
</protein>